<dbReference type="PANTHER" id="PTHR30561:SF9">
    <property type="entry name" value="4-AMINO-4-DEOXY-L-ARABINOSE-PHOSPHOUNDECAPRENOL FLIPPASE SUBUNIT ARNF-RELATED"/>
    <property type="match status" value="1"/>
</dbReference>
<dbReference type="InterPro" id="IPR037185">
    <property type="entry name" value="EmrE-like"/>
</dbReference>
<keyword evidence="8 11" id="KW-1133">Transmembrane helix</keyword>
<accession>A0A363CW58</accession>
<evidence type="ECO:0000313" key="13">
    <source>
        <dbReference type="EMBL" id="PUE63335.1"/>
    </source>
</evidence>
<evidence type="ECO:0000256" key="5">
    <source>
        <dbReference type="ARBA" id="ARBA00022556"/>
    </source>
</evidence>
<feature type="transmembrane region" description="Helical" evidence="11">
    <location>
        <begin position="79"/>
        <end position="100"/>
    </location>
</feature>
<keyword evidence="5" id="KW-0441">Lipid A biosynthesis</keyword>
<name>A0A363CW58_9BACT</name>
<keyword evidence="6 11" id="KW-0812">Transmembrane</keyword>
<comment type="caution">
    <text evidence="13">The sequence shown here is derived from an EMBL/GenBank/DDBJ whole genome shotgun (WGS) entry which is preliminary data.</text>
</comment>
<dbReference type="InterPro" id="IPR000620">
    <property type="entry name" value="EamA_dom"/>
</dbReference>
<dbReference type="Pfam" id="PF00892">
    <property type="entry name" value="EamA"/>
    <property type="match status" value="1"/>
</dbReference>
<evidence type="ECO:0000313" key="14">
    <source>
        <dbReference type="Proteomes" id="UP000251135"/>
    </source>
</evidence>
<evidence type="ECO:0000256" key="6">
    <source>
        <dbReference type="ARBA" id="ARBA00022692"/>
    </source>
</evidence>
<dbReference type="Gene3D" id="1.10.3730.20">
    <property type="match status" value="1"/>
</dbReference>
<evidence type="ECO:0000256" key="7">
    <source>
        <dbReference type="ARBA" id="ARBA00022985"/>
    </source>
</evidence>
<dbReference type="SUPFAM" id="SSF103481">
    <property type="entry name" value="Multidrug resistance efflux transporter EmrE"/>
    <property type="match status" value="1"/>
</dbReference>
<keyword evidence="10 11" id="KW-0472">Membrane</keyword>
<evidence type="ECO:0000256" key="4">
    <source>
        <dbReference type="ARBA" id="ARBA00022519"/>
    </source>
</evidence>
<evidence type="ECO:0000256" key="1">
    <source>
        <dbReference type="ARBA" id="ARBA00004651"/>
    </source>
</evidence>
<evidence type="ECO:0000256" key="8">
    <source>
        <dbReference type="ARBA" id="ARBA00022989"/>
    </source>
</evidence>
<keyword evidence="14" id="KW-1185">Reference proteome</keyword>
<keyword evidence="7" id="KW-0448">Lipopolysaccharide biosynthesis</keyword>
<evidence type="ECO:0000256" key="11">
    <source>
        <dbReference type="SAM" id="Phobius"/>
    </source>
</evidence>
<evidence type="ECO:0000259" key="12">
    <source>
        <dbReference type="Pfam" id="PF00892"/>
    </source>
</evidence>
<reference evidence="13 14" key="1">
    <citation type="submission" date="2017-02" db="EMBL/GenBank/DDBJ databases">
        <title>Arcobacter caeni sp. nov, a new Arcobacter species isolated from reclaimed water.</title>
        <authorList>
            <person name="Figueras M.J."/>
            <person name="Perez-Cataluna A."/>
            <person name="Salas-Masso N."/>
        </authorList>
    </citation>
    <scope>NUCLEOTIDE SEQUENCE [LARGE SCALE GENOMIC DNA]</scope>
    <source>
        <strain evidence="13 14">RW17-10</strain>
    </source>
</reference>
<evidence type="ECO:0000256" key="3">
    <source>
        <dbReference type="ARBA" id="ARBA00022516"/>
    </source>
</evidence>
<dbReference type="InterPro" id="IPR000390">
    <property type="entry name" value="Small_drug/metabolite_transptr"/>
</dbReference>
<dbReference type="OrthoDB" id="517481at2"/>
<dbReference type="GO" id="GO:0005886">
    <property type="term" value="C:plasma membrane"/>
    <property type="evidence" value="ECO:0007669"/>
    <property type="project" value="UniProtKB-SubCell"/>
</dbReference>
<feature type="transmembrane region" description="Helical" evidence="11">
    <location>
        <begin position="44"/>
        <end position="72"/>
    </location>
</feature>
<sequence>MKFLVNHLYILLTVFFAVSSQLIIKWQMKNYSFEGFDNIFEKFHFAFGLLLNPYILVSILFTLLSGLSWIIAMSKFDISYAYPFTALGFVFILFFSNVLFNESISIYKYIGVTCIVIGVFIISRDIK</sequence>
<proteinExistence type="predicted"/>
<dbReference type="GO" id="GO:0009245">
    <property type="term" value="P:lipid A biosynthetic process"/>
    <property type="evidence" value="ECO:0007669"/>
    <property type="project" value="UniProtKB-KW"/>
</dbReference>
<dbReference type="GO" id="GO:0009103">
    <property type="term" value="P:lipopolysaccharide biosynthetic process"/>
    <property type="evidence" value="ECO:0007669"/>
    <property type="project" value="UniProtKB-KW"/>
</dbReference>
<protein>
    <recommendedName>
        <fullName evidence="12">EamA domain-containing protein</fullName>
    </recommendedName>
</protein>
<dbReference type="RefSeq" id="WP_108561298.1">
    <property type="nucleotide sequence ID" value="NZ_MUXE01000031.1"/>
</dbReference>
<dbReference type="AlphaFoldDB" id="A0A363CW58"/>
<feature type="domain" description="EamA" evidence="12">
    <location>
        <begin position="54"/>
        <end position="123"/>
    </location>
</feature>
<dbReference type="GO" id="GO:0022857">
    <property type="term" value="F:transmembrane transporter activity"/>
    <property type="evidence" value="ECO:0007669"/>
    <property type="project" value="InterPro"/>
</dbReference>
<keyword evidence="9" id="KW-0443">Lipid metabolism</keyword>
<evidence type="ECO:0000256" key="9">
    <source>
        <dbReference type="ARBA" id="ARBA00023098"/>
    </source>
</evidence>
<dbReference type="PANTHER" id="PTHR30561">
    <property type="entry name" value="SMR FAMILY PROTON-DEPENDENT DRUG EFFLUX TRANSPORTER SUGE"/>
    <property type="match status" value="1"/>
</dbReference>
<gene>
    <name evidence="13" type="ORF">B0174_11860</name>
</gene>
<evidence type="ECO:0000256" key="10">
    <source>
        <dbReference type="ARBA" id="ARBA00023136"/>
    </source>
</evidence>
<comment type="subcellular location">
    <subcellularLocation>
        <location evidence="1">Cell membrane</location>
        <topology evidence="1">Multi-pass membrane protein</topology>
    </subcellularLocation>
</comment>
<keyword evidence="2" id="KW-1003">Cell membrane</keyword>
<dbReference type="EMBL" id="MUXE01000031">
    <property type="protein sequence ID" value="PUE63335.1"/>
    <property type="molecule type" value="Genomic_DNA"/>
</dbReference>
<feature type="transmembrane region" description="Helical" evidence="11">
    <location>
        <begin position="7"/>
        <end position="24"/>
    </location>
</feature>
<organism evidence="13 14">
    <name type="scientific">Arcobacter caeni</name>
    <dbReference type="NCBI Taxonomy" id="1912877"/>
    <lineage>
        <taxon>Bacteria</taxon>
        <taxon>Pseudomonadati</taxon>
        <taxon>Campylobacterota</taxon>
        <taxon>Epsilonproteobacteria</taxon>
        <taxon>Campylobacterales</taxon>
        <taxon>Arcobacteraceae</taxon>
        <taxon>Arcobacter</taxon>
    </lineage>
</organism>
<feature type="transmembrane region" description="Helical" evidence="11">
    <location>
        <begin position="106"/>
        <end position="123"/>
    </location>
</feature>
<keyword evidence="3" id="KW-0444">Lipid biosynthesis</keyword>
<dbReference type="Proteomes" id="UP000251135">
    <property type="component" value="Unassembled WGS sequence"/>
</dbReference>
<evidence type="ECO:0000256" key="2">
    <source>
        <dbReference type="ARBA" id="ARBA00022475"/>
    </source>
</evidence>
<keyword evidence="4" id="KW-0997">Cell inner membrane</keyword>